<evidence type="ECO:0000313" key="2">
    <source>
        <dbReference type="Proteomes" id="UP001241377"/>
    </source>
</evidence>
<evidence type="ECO:0000313" key="1">
    <source>
        <dbReference type="EMBL" id="KAJ9090833.1"/>
    </source>
</evidence>
<dbReference type="Proteomes" id="UP001241377">
    <property type="component" value="Unassembled WGS sequence"/>
</dbReference>
<reference evidence="1" key="1">
    <citation type="submission" date="2023-04" db="EMBL/GenBank/DDBJ databases">
        <title>Draft Genome sequencing of Naganishia species isolated from polar environments using Oxford Nanopore Technology.</title>
        <authorList>
            <person name="Leo P."/>
            <person name="Venkateswaran K."/>
        </authorList>
    </citation>
    <scope>NUCLEOTIDE SEQUENCE</scope>
    <source>
        <strain evidence="1">MNA-CCFEE 5261</strain>
    </source>
</reference>
<sequence>MRAMETMVEYIDLLELRSWPHLAIRSLGVGQDVHGLDIDVRFLIKISVISILIIYWSTVFFFVFRVSVTSVTCKVRLVYIPPIRRPYLLWPSFVSNFE</sequence>
<protein>
    <submittedName>
        <fullName evidence="1">Uncharacterized protein</fullName>
    </submittedName>
</protein>
<gene>
    <name evidence="1" type="ORF">QFC19_009423</name>
</gene>
<organism evidence="1 2">
    <name type="scientific">Naganishia cerealis</name>
    <dbReference type="NCBI Taxonomy" id="610337"/>
    <lineage>
        <taxon>Eukaryota</taxon>
        <taxon>Fungi</taxon>
        <taxon>Dikarya</taxon>
        <taxon>Basidiomycota</taxon>
        <taxon>Agaricomycotina</taxon>
        <taxon>Tremellomycetes</taxon>
        <taxon>Filobasidiales</taxon>
        <taxon>Filobasidiaceae</taxon>
        <taxon>Naganishia</taxon>
    </lineage>
</organism>
<accession>A0ACC2UV00</accession>
<proteinExistence type="predicted"/>
<name>A0ACC2UV00_9TREE</name>
<dbReference type="EMBL" id="JASBWR010000161">
    <property type="protein sequence ID" value="KAJ9090833.1"/>
    <property type="molecule type" value="Genomic_DNA"/>
</dbReference>
<keyword evidence="2" id="KW-1185">Reference proteome</keyword>
<comment type="caution">
    <text evidence="1">The sequence shown here is derived from an EMBL/GenBank/DDBJ whole genome shotgun (WGS) entry which is preliminary data.</text>
</comment>